<evidence type="ECO:0000256" key="2">
    <source>
        <dbReference type="ARBA" id="ARBA00022670"/>
    </source>
</evidence>
<dbReference type="CDD" id="cd00190">
    <property type="entry name" value="Tryp_SPc"/>
    <property type="match status" value="1"/>
</dbReference>
<keyword evidence="2 6" id="KW-0645">Protease</keyword>
<keyword evidence="4 6" id="KW-0720">Serine protease</keyword>
<dbReference type="InterPro" id="IPR043504">
    <property type="entry name" value="Peptidase_S1_PA_chymotrypsin"/>
</dbReference>
<dbReference type="FunFam" id="2.40.10.10:FF:000068">
    <property type="entry name" value="transmembrane protease serine 2"/>
    <property type="match status" value="1"/>
</dbReference>
<evidence type="ECO:0000256" key="1">
    <source>
        <dbReference type="ARBA" id="ARBA00007664"/>
    </source>
</evidence>
<evidence type="ECO:0000259" key="8">
    <source>
        <dbReference type="PROSITE" id="PS50240"/>
    </source>
</evidence>
<dbReference type="InterPro" id="IPR001314">
    <property type="entry name" value="Peptidase_S1A"/>
</dbReference>
<dbReference type="InterPro" id="IPR050430">
    <property type="entry name" value="Peptidase_S1"/>
</dbReference>
<keyword evidence="3 6" id="KW-0378">Hydrolase</keyword>
<dbReference type="EMBL" id="JABDTM020024095">
    <property type="protein sequence ID" value="KAH0814627.1"/>
    <property type="molecule type" value="Genomic_DNA"/>
</dbReference>
<dbReference type="PROSITE" id="PS00134">
    <property type="entry name" value="TRYPSIN_HIS"/>
    <property type="match status" value="1"/>
</dbReference>
<dbReference type="InterPro" id="IPR018114">
    <property type="entry name" value="TRYPSIN_HIS"/>
</dbReference>
<dbReference type="PROSITE" id="PS50240">
    <property type="entry name" value="TRYPSIN_DOM"/>
    <property type="match status" value="1"/>
</dbReference>
<dbReference type="PANTHER" id="PTHR24276:SF96">
    <property type="entry name" value="PEPTIDASE S1 DOMAIN-CONTAINING PROTEIN"/>
    <property type="match status" value="1"/>
</dbReference>
<sequence length="545" mass="60840">MYTLLTRVEACLNSRPLTPMSPDPTDFSVLTPAHFLIGEPMTAPLEPNLEELKINRLSRWQRIEQLRQQFWRRWIREYIPQLQLRPKGQRITNDNVQPGDMVLIKEDNVVPLHWPLGRVVQVHPGHDGVVRVVSVKTAKGCICRGEEHERKQPSCYQVKKCRFRWDATKERARVVLEGRNQTAHGNQKNLTGAAAVLIATGRWAPGTPVRVSFDALPSVQVDDETKIVGGFEGNKEDYPYVVSLRSSKNDHFCGGTLIDDQHVVTAAHCIIGDVAKFVVVGSDSLDGGGIRYEIVSKQTHPDYDPQAMRNDIAVLKIVGNEAYKASFPKRMQVELSSYEDPCYVMGWGLTEAGGKLSNKFKVATVQPVRPEDCKKKWEQLYNPGLICMSSEGNAACHGDSGGPLICENQFSGVNPSRRKRTRTSAEKSAHRGGGSYKSGEPETERGIFHDLLPGVLSVPGESQGDSDRVNLQGRRDDVVEFTRAVGDDSSKYHRPHRQADHGLHYGRFQTERFCGSGSRRVLSVQVVPGLTGRCRIYPPASPEQW</sequence>
<dbReference type="SUPFAM" id="SSF50494">
    <property type="entry name" value="Trypsin-like serine proteases"/>
    <property type="match status" value="1"/>
</dbReference>
<dbReference type="GO" id="GO:0004252">
    <property type="term" value="F:serine-type endopeptidase activity"/>
    <property type="evidence" value="ECO:0007669"/>
    <property type="project" value="InterPro"/>
</dbReference>
<reference evidence="9" key="1">
    <citation type="journal article" date="2020" name="J Insects Food Feed">
        <title>The yellow mealworm (Tenebrio molitor) genome: a resource for the emerging insects as food and feed industry.</title>
        <authorList>
            <person name="Eriksson T."/>
            <person name="Andere A."/>
            <person name="Kelstrup H."/>
            <person name="Emery V."/>
            <person name="Picard C."/>
        </authorList>
    </citation>
    <scope>NUCLEOTIDE SEQUENCE</scope>
    <source>
        <strain evidence="9">Stoneville</strain>
        <tissue evidence="9">Whole head</tissue>
    </source>
</reference>
<dbReference type="SMART" id="SM00020">
    <property type="entry name" value="Tryp_SPc"/>
    <property type="match status" value="1"/>
</dbReference>
<dbReference type="InterPro" id="IPR040676">
    <property type="entry name" value="DUF5641"/>
</dbReference>
<comment type="similarity">
    <text evidence="1">Belongs to the peptidase S1 family.</text>
</comment>
<evidence type="ECO:0000256" key="3">
    <source>
        <dbReference type="ARBA" id="ARBA00022801"/>
    </source>
</evidence>
<dbReference type="Gene3D" id="2.40.10.10">
    <property type="entry name" value="Trypsin-like serine proteases"/>
    <property type="match status" value="2"/>
</dbReference>
<organism evidence="9 10">
    <name type="scientific">Tenebrio molitor</name>
    <name type="common">Yellow mealworm beetle</name>
    <dbReference type="NCBI Taxonomy" id="7067"/>
    <lineage>
        <taxon>Eukaryota</taxon>
        <taxon>Metazoa</taxon>
        <taxon>Ecdysozoa</taxon>
        <taxon>Arthropoda</taxon>
        <taxon>Hexapoda</taxon>
        <taxon>Insecta</taxon>
        <taxon>Pterygota</taxon>
        <taxon>Neoptera</taxon>
        <taxon>Endopterygota</taxon>
        <taxon>Coleoptera</taxon>
        <taxon>Polyphaga</taxon>
        <taxon>Cucujiformia</taxon>
        <taxon>Tenebrionidae</taxon>
        <taxon>Tenebrio</taxon>
    </lineage>
</organism>
<protein>
    <recommendedName>
        <fullName evidence="8">Peptidase S1 domain-containing protein</fullName>
    </recommendedName>
</protein>
<evidence type="ECO:0000256" key="4">
    <source>
        <dbReference type="ARBA" id="ARBA00022825"/>
    </source>
</evidence>
<comment type="caution">
    <text evidence="9">The sequence shown here is derived from an EMBL/GenBank/DDBJ whole genome shotgun (WGS) entry which is preliminary data.</text>
</comment>
<reference evidence="9" key="2">
    <citation type="submission" date="2021-08" db="EMBL/GenBank/DDBJ databases">
        <authorList>
            <person name="Eriksson T."/>
        </authorList>
    </citation>
    <scope>NUCLEOTIDE SEQUENCE</scope>
    <source>
        <strain evidence="9">Stoneville</strain>
        <tissue evidence="9">Whole head</tissue>
    </source>
</reference>
<dbReference type="InterPro" id="IPR009003">
    <property type="entry name" value="Peptidase_S1_PA"/>
</dbReference>
<dbReference type="PROSITE" id="PS00135">
    <property type="entry name" value="TRYPSIN_SER"/>
    <property type="match status" value="1"/>
</dbReference>
<proteinExistence type="inferred from homology"/>
<name>A0A8J6LBQ9_TENMO</name>
<evidence type="ECO:0000256" key="7">
    <source>
        <dbReference type="SAM" id="MobiDB-lite"/>
    </source>
</evidence>
<keyword evidence="5" id="KW-1015">Disulfide bond</keyword>
<dbReference type="GO" id="GO:0006508">
    <property type="term" value="P:proteolysis"/>
    <property type="evidence" value="ECO:0007669"/>
    <property type="project" value="UniProtKB-KW"/>
</dbReference>
<dbReference type="InterPro" id="IPR033116">
    <property type="entry name" value="TRYPSIN_SER"/>
</dbReference>
<dbReference type="Pfam" id="PF18701">
    <property type="entry name" value="DUF5641"/>
    <property type="match status" value="1"/>
</dbReference>
<gene>
    <name evidence="9" type="ORF">GEV33_008164</name>
</gene>
<feature type="domain" description="Peptidase S1" evidence="8">
    <location>
        <begin position="227"/>
        <end position="545"/>
    </location>
</feature>
<evidence type="ECO:0000313" key="9">
    <source>
        <dbReference type="EMBL" id="KAH0814627.1"/>
    </source>
</evidence>
<dbReference type="Pfam" id="PF00089">
    <property type="entry name" value="Trypsin"/>
    <property type="match status" value="1"/>
</dbReference>
<dbReference type="InterPro" id="IPR001254">
    <property type="entry name" value="Trypsin_dom"/>
</dbReference>
<evidence type="ECO:0000256" key="5">
    <source>
        <dbReference type="ARBA" id="ARBA00023157"/>
    </source>
</evidence>
<accession>A0A8J6LBQ9</accession>
<dbReference type="PANTHER" id="PTHR24276">
    <property type="entry name" value="POLYSERASE-RELATED"/>
    <property type="match status" value="1"/>
</dbReference>
<keyword evidence="10" id="KW-1185">Reference proteome</keyword>
<dbReference type="PRINTS" id="PR00722">
    <property type="entry name" value="CHYMOTRYPSIN"/>
</dbReference>
<dbReference type="Proteomes" id="UP000719412">
    <property type="component" value="Unassembled WGS sequence"/>
</dbReference>
<evidence type="ECO:0000256" key="6">
    <source>
        <dbReference type="RuleBase" id="RU363034"/>
    </source>
</evidence>
<feature type="region of interest" description="Disordered" evidence="7">
    <location>
        <begin position="411"/>
        <end position="442"/>
    </location>
</feature>
<dbReference type="AlphaFoldDB" id="A0A8J6LBQ9"/>
<evidence type="ECO:0000313" key="10">
    <source>
        <dbReference type="Proteomes" id="UP000719412"/>
    </source>
</evidence>